<gene>
    <name evidence="9" type="primary">ARHGAP17</name>
    <name evidence="9" type="ORF">AVEN_267583_1</name>
</gene>
<evidence type="ECO:0000256" key="2">
    <source>
        <dbReference type="ARBA" id="ARBA00022468"/>
    </source>
</evidence>
<dbReference type="Gene3D" id="1.20.1270.60">
    <property type="entry name" value="Arfaptin homology (AH) domain/BAR domain"/>
    <property type="match status" value="1"/>
</dbReference>
<dbReference type="EMBL" id="BGPR01005609">
    <property type="protein sequence ID" value="GBN11780.1"/>
    <property type="molecule type" value="Genomic_DNA"/>
</dbReference>
<dbReference type="PANTHER" id="PTHR14130">
    <property type="entry name" value="3BP-1 RELATED RHOGAP"/>
    <property type="match status" value="1"/>
</dbReference>
<dbReference type="InterPro" id="IPR047165">
    <property type="entry name" value="RHG17/44/SH3BP1-like"/>
</dbReference>
<feature type="compositionally biased region" description="Basic and acidic residues" evidence="6">
    <location>
        <begin position="661"/>
        <end position="678"/>
    </location>
</feature>
<dbReference type="AlphaFoldDB" id="A0A4Y2LCC3"/>
<dbReference type="InterPro" id="IPR008936">
    <property type="entry name" value="Rho_GTPase_activation_prot"/>
</dbReference>
<keyword evidence="2" id="KW-0343">GTPase activation</keyword>
<evidence type="ECO:0000256" key="6">
    <source>
        <dbReference type="SAM" id="MobiDB-lite"/>
    </source>
</evidence>
<keyword evidence="10" id="KW-1185">Reference proteome</keyword>
<dbReference type="FunFam" id="1.20.1270.60:FF:000053">
    <property type="entry name" value="SH3 domain-binding protein 1"/>
    <property type="match status" value="1"/>
</dbReference>
<dbReference type="SMART" id="SM00324">
    <property type="entry name" value="RhoGAP"/>
    <property type="match status" value="1"/>
</dbReference>
<evidence type="ECO:0000259" key="7">
    <source>
        <dbReference type="PROSITE" id="PS50238"/>
    </source>
</evidence>
<feature type="region of interest" description="Disordered" evidence="6">
    <location>
        <begin position="478"/>
        <end position="504"/>
    </location>
</feature>
<keyword evidence="3" id="KW-0963">Cytoplasm</keyword>
<accession>A0A4Y2LCC3</accession>
<dbReference type="SMART" id="SM00721">
    <property type="entry name" value="BAR"/>
    <property type="match status" value="1"/>
</dbReference>
<feature type="region of interest" description="Disordered" evidence="6">
    <location>
        <begin position="586"/>
        <end position="774"/>
    </location>
</feature>
<dbReference type="GO" id="GO:0005096">
    <property type="term" value="F:GTPase activator activity"/>
    <property type="evidence" value="ECO:0007669"/>
    <property type="project" value="UniProtKB-KW"/>
</dbReference>
<dbReference type="Pfam" id="PF00620">
    <property type="entry name" value="RhoGAP"/>
    <property type="match status" value="1"/>
</dbReference>
<feature type="compositionally biased region" description="Basic and acidic residues" evidence="6">
    <location>
        <begin position="704"/>
        <end position="714"/>
    </location>
</feature>
<dbReference type="PROSITE" id="PS50238">
    <property type="entry name" value="RHOGAP"/>
    <property type="match status" value="1"/>
</dbReference>
<dbReference type="Proteomes" id="UP000499080">
    <property type="component" value="Unassembled WGS sequence"/>
</dbReference>
<protein>
    <submittedName>
        <fullName evidence="9">Rho GTPase-activating protein 17</fullName>
    </submittedName>
</protein>
<sequence length="774" mass="85988">MKKQFLRVKQIADQTFLRAEKSDVLTEDLLNAEKRVESIKLSCQATQKKIAACQIDFGSETSVEKRMRKIPQVLVGTSMLESGSSFSKNSVLGDTLRECSSAQTKLGSELLDYNNEVEKLVLKPISSVLDNEIHNINKLRKQLGKLVLDMDSARTRFQTAEKHSMQASVNNNFNTVGKVDNLKDELEDASQKVDQCRDLLAAEMFSLISKEPQLAQLFVNFHQLQATYHRNALTTLEASLPVLEEIIHNFPQKPVYGCSLDEHLRVTNREIAQVIETSISFLLEYGILEEGLLRIAGSASKLKKLKNAFDAGIEPDLVEFIRDPHVVSGALKSYLRELPEPLLTSVLYEEWMNAAKVTDFEAKLQALWQVLHKLPAANFKNLRYVVKFLSKLLENVDTNKMSSQNIAIVMAPNLIWSPTEDSSTLGMNMSTASLHTSIIETLISYCDWFFPESEDGSCCAIPSLTSNEVNGNLQVNGMDSCPSPRSPHKNLKKPTAPLPPAPKMTDDPVGELIDLTDNTSPKECTSASDEAKETVIPIEVLRHPNENVIPIEVLRRPNENVIPIEVLRRPNENVISLSGEAVAFRPEKPAIPDKPSYSSCSLDRKSLRQSVNNPRLSRTSGNRAADPMTRSHIERPSVPPPERPVKGSKFSSSENLTSLAEHVKQTKVDSDDQPRDFAENSSAAGLQHSRSTSKMNRFDFLVNQKEEKPPERPPRLTAASGEPSESKSESGQASSSPLPVSPRSGEVEKSKPPRPQPPVPVKPKQLVQNENTNL</sequence>
<keyword evidence="5" id="KW-0175">Coiled coil</keyword>
<keyword evidence="4" id="KW-0597">Phosphoprotein</keyword>
<feature type="domain" description="Rho-GAP" evidence="7">
    <location>
        <begin position="258"/>
        <end position="450"/>
    </location>
</feature>
<dbReference type="OrthoDB" id="19923at2759"/>
<feature type="domain" description="BAR" evidence="8">
    <location>
        <begin position="14"/>
        <end position="252"/>
    </location>
</feature>
<dbReference type="InterPro" id="IPR004148">
    <property type="entry name" value="BAR_dom"/>
</dbReference>
<evidence type="ECO:0000256" key="4">
    <source>
        <dbReference type="ARBA" id="ARBA00022553"/>
    </source>
</evidence>
<organism evidence="9 10">
    <name type="scientific">Araneus ventricosus</name>
    <name type="common">Orbweaver spider</name>
    <name type="synonym">Epeira ventricosa</name>
    <dbReference type="NCBI Taxonomy" id="182803"/>
    <lineage>
        <taxon>Eukaryota</taxon>
        <taxon>Metazoa</taxon>
        <taxon>Ecdysozoa</taxon>
        <taxon>Arthropoda</taxon>
        <taxon>Chelicerata</taxon>
        <taxon>Arachnida</taxon>
        <taxon>Araneae</taxon>
        <taxon>Araneomorphae</taxon>
        <taxon>Entelegynae</taxon>
        <taxon>Araneoidea</taxon>
        <taxon>Araneidae</taxon>
        <taxon>Araneus</taxon>
    </lineage>
</organism>
<dbReference type="InterPro" id="IPR000198">
    <property type="entry name" value="RhoGAP_dom"/>
</dbReference>
<evidence type="ECO:0000313" key="9">
    <source>
        <dbReference type="EMBL" id="GBN11780.1"/>
    </source>
</evidence>
<comment type="caution">
    <text evidence="9">The sequence shown here is derived from an EMBL/GenBank/DDBJ whole genome shotgun (WGS) entry which is preliminary data.</text>
</comment>
<dbReference type="GO" id="GO:0035020">
    <property type="term" value="P:regulation of Rac protein signal transduction"/>
    <property type="evidence" value="ECO:0007669"/>
    <property type="project" value="TreeGrafter"/>
</dbReference>
<feature type="compositionally biased region" description="Polar residues" evidence="6">
    <location>
        <begin position="679"/>
        <end position="695"/>
    </location>
</feature>
<evidence type="ECO:0000313" key="10">
    <source>
        <dbReference type="Proteomes" id="UP000499080"/>
    </source>
</evidence>
<dbReference type="PANTHER" id="PTHR14130:SF14">
    <property type="entry name" value="RHO GTPASE-ACTIVATING PROTEIN 92B"/>
    <property type="match status" value="1"/>
</dbReference>
<evidence type="ECO:0000259" key="8">
    <source>
        <dbReference type="PROSITE" id="PS51021"/>
    </source>
</evidence>
<dbReference type="PROSITE" id="PS51021">
    <property type="entry name" value="BAR"/>
    <property type="match status" value="1"/>
</dbReference>
<feature type="compositionally biased region" description="Polar residues" evidence="6">
    <location>
        <begin position="649"/>
        <end position="658"/>
    </location>
</feature>
<reference evidence="9 10" key="1">
    <citation type="journal article" date="2019" name="Sci. Rep.">
        <title>Orb-weaving spider Araneus ventricosus genome elucidates the spidroin gene catalogue.</title>
        <authorList>
            <person name="Kono N."/>
            <person name="Nakamura H."/>
            <person name="Ohtoshi R."/>
            <person name="Moran D.A.P."/>
            <person name="Shinohara A."/>
            <person name="Yoshida Y."/>
            <person name="Fujiwara M."/>
            <person name="Mori M."/>
            <person name="Tomita M."/>
            <person name="Arakawa K."/>
        </authorList>
    </citation>
    <scope>NUCLEOTIDE SEQUENCE [LARGE SCALE GENOMIC DNA]</scope>
</reference>
<dbReference type="FunFam" id="1.10.555.10:FF:000001">
    <property type="entry name" value="Rho GTPase activating protein 44"/>
    <property type="match status" value="1"/>
</dbReference>
<dbReference type="GO" id="GO:0032956">
    <property type="term" value="P:regulation of actin cytoskeleton organization"/>
    <property type="evidence" value="ECO:0007669"/>
    <property type="project" value="TreeGrafter"/>
</dbReference>
<dbReference type="InterPro" id="IPR027267">
    <property type="entry name" value="AH/BAR_dom_sf"/>
</dbReference>
<dbReference type="Pfam" id="PF03114">
    <property type="entry name" value="BAR"/>
    <property type="match status" value="1"/>
</dbReference>
<comment type="subcellular location">
    <subcellularLocation>
        <location evidence="1">Cytoplasm</location>
        <location evidence="1">Cytosol</location>
    </subcellularLocation>
</comment>
<feature type="coiled-coil region" evidence="5">
    <location>
        <begin position="136"/>
        <end position="199"/>
    </location>
</feature>
<name>A0A4Y2LCC3_ARAVE</name>
<dbReference type="SUPFAM" id="SSF48350">
    <property type="entry name" value="GTPase activation domain, GAP"/>
    <property type="match status" value="1"/>
</dbReference>
<evidence type="ECO:0000256" key="3">
    <source>
        <dbReference type="ARBA" id="ARBA00022490"/>
    </source>
</evidence>
<dbReference type="GO" id="GO:0005829">
    <property type="term" value="C:cytosol"/>
    <property type="evidence" value="ECO:0007669"/>
    <property type="project" value="UniProtKB-SubCell"/>
</dbReference>
<proteinExistence type="predicted"/>
<dbReference type="Gene3D" id="1.10.555.10">
    <property type="entry name" value="Rho GTPase activation protein"/>
    <property type="match status" value="1"/>
</dbReference>
<dbReference type="GO" id="GO:0007165">
    <property type="term" value="P:signal transduction"/>
    <property type="evidence" value="ECO:0007669"/>
    <property type="project" value="InterPro"/>
</dbReference>
<dbReference type="CDD" id="cd07595">
    <property type="entry name" value="BAR_RhoGAP_Rich-like"/>
    <property type="match status" value="1"/>
</dbReference>
<feature type="compositionally biased region" description="Polar residues" evidence="6">
    <location>
        <begin position="608"/>
        <end position="622"/>
    </location>
</feature>
<evidence type="ECO:0000256" key="1">
    <source>
        <dbReference type="ARBA" id="ARBA00004514"/>
    </source>
</evidence>
<dbReference type="SUPFAM" id="SSF103657">
    <property type="entry name" value="BAR/IMD domain-like"/>
    <property type="match status" value="1"/>
</dbReference>
<evidence type="ECO:0000256" key="5">
    <source>
        <dbReference type="SAM" id="Coils"/>
    </source>
</evidence>